<sequence length="333" mass="36392">MLSTPQAVRGEVISTSAVPEHESLDYWCDAVMATLVGMDVDTAQGTIDGEIRIDRLGDLQISTVATEAGEVHRAPRFIARGDGGRIFVAVQSKGTAQVEQDGRTTELRPGDMAFFENTRPYRTRFPERFVLKIFSVPRALLGRSEGELRHLTARAVRPTHGVAALVSPFMEHLADASTSYDAPVAARLAQSMTSLLAATAADQLGIGADDLPGAERVLLFRIKSFIRWHLSDPDLSPQKIASAHGISLRYLHKLFADDDEGMSVGRWIREQRLRECRSELAAGSGTATLGQVARRWGFSGSAHFGRVFRSVYGVSPSEWLHELNEPIAIGRAA</sequence>
<dbReference type="InterPro" id="IPR035418">
    <property type="entry name" value="AraC-bd_2"/>
</dbReference>
<dbReference type="EMBL" id="BAAAQM010000001">
    <property type="protein sequence ID" value="GAA1950087.1"/>
    <property type="molecule type" value="Genomic_DNA"/>
</dbReference>
<name>A0ABP5BSX6_9ACTN</name>
<dbReference type="Pfam" id="PF12833">
    <property type="entry name" value="HTH_18"/>
    <property type="match status" value="1"/>
</dbReference>
<accession>A0ABP5BSX6</accession>
<keyword evidence="6" id="KW-1185">Reference proteome</keyword>
<evidence type="ECO:0000313" key="6">
    <source>
        <dbReference type="Proteomes" id="UP001499854"/>
    </source>
</evidence>
<reference evidence="6" key="1">
    <citation type="journal article" date="2019" name="Int. J. Syst. Evol. Microbiol.">
        <title>The Global Catalogue of Microorganisms (GCM) 10K type strain sequencing project: providing services to taxonomists for standard genome sequencing and annotation.</title>
        <authorList>
            <consortium name="The Broad Institute Genomics Platform"/>
            <consortium name="The Broad Institute Genome Sequencing Center for Infectious Disease"/>
            <person name="Wu L."/>
            <person name="Ma J."/>
        </authorList>
    </citation>
    <scope>NUCLEOTIDE SEQUENCE [LARGE SCALE GENOMIC DNA]</scope>
    <source>
        <strain evidence="6">JCM 16013</strain>
    </source>
</reference>
<feature type="domain" description="HTH araC/xylS-type" evidence="4">
    <location>
        <begin position="220"/>
        <end position="322"/>
    </location>
</feature>
<comment type="caution">
    <text evidence="5">The sequence shown here is derived from an EMBL/GenBank/DDBJ whole genome shotgun (WGS) entry which is preliminary data.</text>
</comment>
<keyword evidence="3" id="KW-0804">Transcription</keyword>
<dbReference type="SMART" id="SM00342">
    <property type="entry name" value="HTH_ARAC"/>
    <property type="match status" value="1"/>
</dbReference>
<evidence type="ECO:0000256" key="1">
    <source>
        <dbReference type="ARBA" id="ARBA00023015"/>
    </source>
</evidence>
<protein>
    <submittedName>
        <fullName evidence="5">Helix-turn-helix domain-containing protein</fullName>
    </submittedName>
</protein>
<dbReference type="InterPro" id="IPR009057">
    <property type="entry name" value="Homeodomain-like_sf"/>
</dbReference>
<dbReference type="PANTHER" id="PTHR46796">
    <property type="entry name" value="HTH-TYPE TRANSCRIPTIONAL ACTIVATOR RHAS-RELATED"/>
    <property type="match status" value="1"/>
</dbReference>
<dbReference type="InterPro" id="IPR018060">
    <property type="entry name" value="HTH_AraC"/>
</dbReference>
<dbReference type="InterPro" id="IPR050204">
    <property type="entry name" value="AraC_XylS_family_regulators"/>
</dbReference>
<proteinExistence type="predicted"/>
<keyword evidence="1" id="KW-0805">Transcription regulation</keyword>
<organism evidence="5 6">
    <name type="scientific">Catenulispora subtropica</name>
    <dbReference type="NCBI Taxonomy" id="450798"/>
    <lineage>
        <taxon>Bacteria</taxon>
        <taxon>Bacillati</taxon>
        <taxon>Actinomycetota</taxon>
        <taxon>Actinomycetes</taxon>
        <taxon>Catenulisporales</taxon>
        <taxon>Catenulisporaceae</taxon>
        <taxon>Catenulispora</taxon>
    </lineage>
</organism>
<dbReference type="SUPFAM" id="SSF46689">
    <property type="entry name" value="Homeodomain-like"/>
    <property type="match status" value="1"/>
</dbReference>
<dbReference type="Proteomes" id="UP001499854">
    <property type="component" value="Unassembled WGS sequence"/>
</dbReference>
<dbReference type="Pfam" id="PF14525">
    <property type="entry name" value="AraC_binding_2"/>
    <property type="match status" value="1"/>
</dbReference>
<evidence type="ECO:0000256" key="3">
    <source>
        <dbReference type="ARBA" id="ARBA00023163"/>
    </source>
</evidence>
<evidence type="ECO:0000259" key="4">
    <source>
        <dbReference type="PROSITE" id="PS01124"/>
    </source>
</evidence>
<dbReference type="PROSITE" id="PS01124">
    <property type="entry name" value="HTH_ARAC_FAMILY_2"/>
    <property type="match status" value="1"/>
</dbReference>
<dbReference type="Gene3D" id="1.10.10.60">
    <property type="entry name" value="Homeodomain-like"/>
    <property type="match status" value="1"/>
</dbReference>
<gene>
    <name evidence="5" type="ORF">GCM10009838_01480</name>
</gene>
<dbReference type="PANTHER" id="PTHR46796:SF6">
    <property type="entry name" value="ARAC SUBFAMILY"/>
    <property type="match status" value="1"/>
</dbReference>
<dbReference type="RefSeq" id="WP_344654893.1">
    <property type="nucleotide sequence ID" value="NZ_BAAAQM010000001.1"/>
</dbReference>
<dbReference type="InterPro" id="IPR020449">
    <property type="entry name" value="Tscrpt_reg_AraC-type_HTH"/>
</dbReference>
<evidence type="ECO:0000313" key="5">
    <source>
        <dbReference type="EMBL" id="GAA1950087.1"/>
    </source>
</evidence>
<dbReference type="PRINTS" id="PR00032">
    <property type="entry name" value="HTHARAC"/>
</dbReference>
<keyword evidence="2" id="KW-0238">DNA-binding</keyword>
<evidence type="ECO:0000256" key="2">
    <source>
        <dbReference type="ARBA" id="ARBA00023125"/>
    </source>
</evidence>